<reference evidence="1" key="1">
    <citation type="submission" date="2014-09" db="EMBL/GenBank/DDBJ databases">
        <authorList>
            <person name="Magalhaes I.L.F."/>
            <person name="Oliveira U."/>
            <person name="Santos F.R."/>
            <person name="Vidigal T.H.D.A."/>
            <person name="Brescovit A.D."/>
            <person name="Santos A.J."/>
        </authorList>
    </citation>
    <scope>NUCLEOTIDE SEQUENCE</scope>
    <source>
        <tissue evidence="1">Shoot tissue taken approximately 20 cm above the soil surface</tissue>
    </source>
</reference>
<reference evidence="1" key="2">
    <citation type="journal article" date="2015" name="Data Brief">
        <title>Shoot transcriptome of the giant reed, Arundo donax.</title>
        <authorList>
            <person name="Barrero R.A."/>
            <person name="Guerrero F.D."/>
            <person name="Moolhuijzen P."/>
            <person name="Goolsby J.A."/>
            <person name="Tidwell J."/>
            <person name="Bellgard S.E."/>
            <person name="Bellgard M.I."/>
        </authorList>
    </citation>
    <scope>NUCLEOTIDE SEQUENCE</scope>
    <source>
        <tissue evidence="1">Shoot tissue taken approximately 20 cm above the soil surface</tissue>
    </source>
</reference>
<dbReference type="EMBL" id="GBRH01253526">
    <property type="protein sequence ID" value="JAD44369.1"/>
    <property type="molecule type" value="Transcribed_RNA"/>
</dbReference>
<protein>
    <submittedName>
        <fullName evidence="1">Uncharacterized protein</fullName>
    </submittedName>
</protein>
<sequence>MASVIFLGVNNIIPYYVLIDTCAVMRFFRTLYSLLPCSSYVAFRSILSLE</sequence>
<dbReference type="AlphaFoldDB" id="A0A0A8ZYA9"/>
<name>A0A0A8ZYA9_ARUDO</name>
<accession>A0A0A8ZYA9</accession>
<evidence type="ECO:0000313" key="1">
    <source>
        <dbReference type="EMBL" id="JAD44369.1"/>
    </source>
</evidence>
<proteinExistence type="predicted"/>
<organism evidence="1">
    <name type="scientific">Arundo donax</name>
    <name type="common">Giant reed</name>
    <name type="synonym">Donax arundinaceus</name>
    <dbReference type="NCBI Taxonomy" id="35708"/>
    <lineage>
        <taxon>Eukaryota</taxon>
        <taxon>Viridiplantae</taxon>
        <taxon>Streptophyta</taxon>
        <taxon>Embryophyta</taxon>
        <taxon>Tracheophyta</taxon>
        <taxon>Spermatophyta</taxon>
        <taxon>Magnoliopsida</taxon>
        <taxon>Liliopsida</taxon>
        <taxon>Poales</taxon>
        <taxon>Poaceae</taxon>
        <taxon>PACMAD clade</taxon>
        <taxon>Arundinoideae</taxon>
        <taxon>Arundineae</taxon>
        <taxon>Arundo</taxon>
    </lineage>
</organism>